<dbReference type="AlphaFoldDB" id="A0A378KD07"/>
<name>A0A378KD07_LEGPN</name>
<dbReference type="EMBL" id="UGOL01000001">
    <property type="protein sequence ID" value="STX79624.1"/>
    <property type="molecule type" value="Genomic_DNA"/>
</dbReference>
<sequence>MTKQKWKELHSSHHRGKKDSYIEYFKEHLIEHLTKEHDPNGETNQPGKIIEASRSTTGKLSRIFDAYRFPAPNYEELNAIHQKPNGLREHMQENLNGIIPVLLNEDRTALHPKVIEAIGRDNYEAILKNAQGNEQEIALQFLKAAIISYGQRMLDNTDDSNLKNKAFISIMPALEKLASEVTLKGLPEQSKETNPLDILKMSQDLLKLLEEANTAGITIPNRSTMRDKLQTVSDLMDPNNEDYNMLPEETKIYKAIENYDKAIESFITGVQETLATKPPEPEEVHWFKKFLRFITGNEKLLQNADEKRYDQQIKVLSDISDLNKKLNSLPQEKNMPSEHEHSHEHGNENHMKLN</sequence>
<dbReference type="RefSeq" id="WP_027219462.1">
    <property type="nucleotide sequence ID" value="NZ_BAZA01000120.1"/>
</dbReference>
<accession>A0A378KD07</accession>
<organism evidence="3 4">
    <name type="scientific">Legionella pneumophila</name>
    <dbReference type="NCBI Taxonomy" id="446"/>
    <lineage>
        <taxon>Bacteria</taxon>
        <taxon>Pseudomonadati</taxon>
        <taxon>Pseudomonadota</taxon>
        <taxon>Gammaproteobacteria</taxon>
        <taxon>Legionellales</taxon>
        <taxon>Legionellaceae</taxon>
        <taxon>Legionella</taxon>
    </lineage>
</organism>
<feature type="compositionally biased region" description="Basic and acidic residues" evidence="1">
    <location>
        <begin position="335"/>
        <end position="354"/>
    </location>
</feature>
<reference evidence="3 4" key="1">
    <citation type="submission" date="2018-06" db="EMBL/GenBank/DDBJ databases">
        <authorList>
            <consortium name="Pathogen Informatics"/>
            <person name="Doyle S."/>
        </authorList>
    </citation>
    <scope>NUCLEOTIDE SEQUENCE [LARGE SCALE GENOMIC DNA]</scope>
    <source>
        <strain evidence="3 4">NCTC12000</strain>
    </source>
</reference>
<dbReference type="Proteomes" id="UP001071279">
    <property type="component" value="Unassembled WGS sequence"/>
</dbReference>
<feature type="region of interest" description="Disordered" evidence="1">
    <location>
        <begin position="329"/>
        <end position="354"/>
    </location>
</feature>
<protein>
    <submittedName>
        <fullName evidence="3">Uncharacterized protein</fullName>
    </submittedName>
</protein>
<evidence type="ECO:0000256" key="1">
    <source>
        <dbReference type="SAM" id="MobiDB-lite"/>
    </source>
</evidence>
<dbReference type="EMBL" id="JAPXIC010000040">
    <property type="protein sequence ID" value="MCZ4719103.1"/>
    <property type="molecule type" value="Genomic_DNA"/>
</dbReference>
<evidence type="ECO:0000313" key="4">
    <source>
        <dbReference type="Proteomes" id="UP000254631"/>
    </source>
</evidence>
<gene>
    <name evidence="3" type="ORF">NCTC12000_01616</name>
    <name evidence="2" type="ORF">O6C86_07705</name>
</gene>
<dbReference type="Proteomes" id="UP000254631">
    <property type="component" value="Unassembled WGS sequence"/>
</dbReference>
<evidence type="ECO:0000313" key="3">
    <source>
        <dbReference type="EMBL" id="STX79624.1"/>
    </source>
</evidence>
<evidence type="ECO:0000313" key="2">
    <source>
        <dbReference type="EMBL" id="MCZ4719103.1"/>
    </source>
</evidence>
<reference evidence="2" key="2">
    <citation type="submission" date="2022-12" db="EMBL/GenBank/DDBJ databases">
        <title>Comparative genomics of Legionella pneumophila isolates from the West Bank and Germany support molecular epidemiology of Legionnaires disease.</title>
        <authorList>
            <person name="Zayed A.R."/>
            <person name="Bitar D.M."/>
            <person name="Steinert M."/>
            <person name="Lueck C."/>
            <person name="Brettar I."/>
            <person name="Hoefle M.G."/>
            <person name="Bunk B."/>
        </authorList>
    </citation>
    <scope>NUCLEOTIDE SEQUENCE</scope>
    <source>
        <strain evidence="2">H23</strain>
    </source>
</reference>
<proteinExistence type="predicted"/>